<gene>
    <name evidence="6" type="primary">yhjX_2</name>
    <name evidence="6" type="ORF">BOA8489_03126</name>
</gene>
<evidence type="ECO:0000256" key="2">
    <source>
        <dbReference type="ARBA" id="ARBA00022989"/>
    </source>
</evidence>
<keyword evidence="7" id="KW-1185">Reference proteome</keyword>
<feature type="transmembrane region" description="Helical" evidence="4">
    <location>
        <begin position="53"/>
        <end position="72"/>
    </location>
</feature>
<feature type="transmembrane region" description="Helical" evidence="4">
    <location>
        <begin position="168"/>
        <end position="189"/>
    </location>
</feature>
<name>A0A238J3T0_9RHOB</name>
<dbReference type="InterPro" id="IPR011701">
    <property type="entry name" value="MFS"/>
</dbReference>
<dbReference type="EMBL" id="FXXQ01000011">
    <property type="protein sequence ID" value="SMX24993.1"/>
    <property type="molecule type" value="Genomic_DNA"/>
</dbReference>
<dbReference type="SUPFAM" id="SSF103473">
    <property type="entry name" value="MFS general substrate transporter"/>
    <property type="match status" value="1"/>
</dbReference>
<evidence type="ECO:0000256" key="1">
    <source>
        <dbReference type="ARBA" id="ARBA00022692"/>
    </source>
</evidence>
<dbReference type="PROSITE" id="PS50850">
    <property type="entry name" value="MFS"/>
    <property type="match status" value="1"/>
</dbReference>
<dbReference type="GO" id="GO:0022857">
    <property type="term" value="F:transmembrane transporter activity"/>
    <property type="evidence" value="ECO:0007669"/>
    <property type="project" value="InterPro"/>
</dbReference>
<protein>
    <submittedName>
        <fullName evidence="6">Putative MFS-type transporter YhjX</fullName>
    </submittedName>
</protein>
<feature type="transmembrane region" description="Helical" evidence="4">
    <location>
        <begin position="136"/>
        <end position="162"/>
    </location>
</feature>
<dbReference type="PANTHER" id="PTHR11360:SF308">
    <property type="entry name" value="BLL3089 PROTEIN"/>
    <property type="match status" value="1"/>
</dbReference>
<feature type="transmembrane region" description="Helical" evidence="4">
    <location>
        <begin position="378"/>
        <end position="396"/>
    </location>
</feature>
<evidence type="ECO:0000313" key="7">
    <source>
        <dbReference type="Proteomes" id="UP000201838"/>
    </source>
</evidence>
<evidence type="ECO:0000313" key="6">
    <source>
        <dbReference type="EMBL" id="SMX24993.1"/>
    </source>
</evidence>
<dbReference type="InterPro" id="IPR050327">
    <property type="entry name" value="Proton-linked_MCT"/>
</dbReference>
<feature type="transmembrane region" description="Helical" evidence="4">
    <location>
        <begin position="348"/>
        <end position="372"/>
    </location>
</feature>
<reference evidence="7" key="1">
    <citation type="submission" date="2017-05" db="EMBL/GenBank/DDBJ databases">
        <authorList>
            <person name="Rodrigo-Torres L."/>
            <person name="Arahal R. D."/>
            <person name="Lucena T."/>
        </authorList>
    </citation>
    <scope>NUCLEOTIDE SEQUENCE [LARGE SCALE GENOMIC DNA]</scope>
    <source>
        <strain evidence="7">CECT 8489</strain>
    </source>
</reference>
<keyword evidence="1 4" id="KW-0812">Transmembrane</keyword>
<dbReference type="PANTHER" id="PTHR11360">
    <property type="entry name" value="MONOCARBOXYLATE TRANSPORTER"/>
    <property type="match status" value="1"/>
</dbReference>
<organism evidence="6 7">
    <name type="scientific">Boseongicola aestuarii</name>
    <dbReference type="NCBI Taxonomy" id="1470561"/>
    <lineage>
        <taxon>Bacteria</taxon>
        <taxon>Pseudomonadati</taxon>
        <taxon>Pseudomonadota</taxon>
        <taxon>Alphaproteobacteria</taxon>
        <taxon>Rhodobacterales</taxon>
        <taxon>Paracoccaceae</taxon>
        <taxon>Boseongicola</taxon>
    </lineage>
</organism>
<evidence type="ECO:0000259" key="5">
    <source>
        <dbReference type="PROSITE" id="PS50850"/>
    </source>
</evidence>
<feature type="transmembrane region" description="Helical" evidence="4">
    <location>
        <begin position="221"/>
        <end position="242"/>
    </location>
</feature>
<dbReference type="RefSeq" id="WP_093975194.1">
    <property type="nucleotide sequence ID" value="NZ_FXXQ01000011.1"/>
</dbReference>
<dbReference type="Gene3D" id="1.20.1250.20">
    <property type="entry name" value="MFS general substrate transporter like domains"/>
    <property type="match status" value="1"/>
</dbReference>
<feature type="transmembrane region" description="Helical" evidence="4">
    <location>
        <begin position="311"/>
        <end position="336"/>
    </location>
</feature>
<dbReference type="Pfam" id="PF07690">
    <property type="entry name" value="MFS_1"/>
    <property type="match status" value="1"/>
</dbReference>
<dbReference type="InterPro" id="IPR020846">
    <property type="entry name" value="MFS_dom"/>
</dbReference>
<keyword evidence="3 4" id="KW-0472">Membrane</keyword>
<dbReference type="AlphaFoldDB" id="A0A238J3T0"/>
<evidence type="ECO:0000256" key="3">
    <source>
        <dbReference type="ARBA" id="ARBA00023136"/>
    </source>
</evidence>
<accession>A0A238J3T0</accession>
<proteinExistence type="predicted"/>
<feature type="domain" description="Major facilitator superfamily (MFS) profile" evidence="5">
    <location>
        <begin position="13"/>
        <end position="401"/>
    </location>
</feature>
<feature type="transmembrane region" description="Helical" evidence="4">
    <location>
        <begin position="84"/>
        <end position="115"/>
    </location>
</feature>
<feature type="transmembrane region" description="Helical" evidence="4">
    <location>
        <begin position="254"/>
        <end position="275"/>
    </location>
</feature>
<dbReference type="InterPro" id="IPR036259">
    <property type="entry name" value="MFS_trans_sf"/>
</dbReference>
<dbReference type="OrthoDB" id="1404228at2"/>
<keyword evidence="2 4" id="KW-1133">Transmembrane helix</keyword>
<dbReference type="Proteomes" id="UP000201838">
    <property type="component" value="Unassembled WGS sequence"/>
</dbReference>
<feature type="transmembrane region" description="Helical" evidence="4">
    <location>
        <begin position="287"/>
        <end position="305"/>
    </location>
</feature>
<evidence type="ECO:0000256" key="4">
    <source>
        <dbReference type="SAM" id="Phobius"/>
    </source>
</evidence>
<sequence length="406" mass="43896">MSLANFLRENRAQLSAGVLLTFSSSYGQTYFIALFAAQIMAAYNLTDGQWGGIYTLSTTASAIVMFWAGALTDNYRVRTLAWGVIPGLALVCLAMAANTTIIGLILIIFLLRFLGQGMMSQFATVSMARWFTGRRGLALSISAMGFALGQAFVPVIVAALFSVLEWRWIWIISAVVMLATFPVILRLLAAERTPQSLAEQSTSTGMNGRHWTRPDVLRSPIFWLMVPMLLGPPSWGTALFFQQVHIADVKGWALLDYLSLIPLLTVVGIAVTLTSGQLIDKVGSGRIIRFYMVPWMIGFVLLAAADTLFAAAISFLFFGVGTGLQATVITTFWAEFFGTKHIGAIKAVSTSVMVFGSAIGPGITGALIDFGYTFPEQMLGIAVYFFGAGLLVWIALTRATRALGSA</sequence>